<name>A0A7J7F119_DICBM</name>
<dbReference type="InterPro" id="IPR016054">
    <property type="entry name" value="LY6_UPA_recep-like"/>
</dbReference>
<evidence type="ECO:0000313" key="3">
    <source>
        <dbReference type="Proteomes" id="UP000551758"/>
    </source>
</evidence>
<dbReference type="Proteomes" id="UP000551758">
    <property type="component" value="Unassembled WGS sequence"/>
</dbReference>
<accession>A0A7J7F119</accession>
<feature type="domain" description="UPAR/Ly6" evidence="1">
    <location>
        <begin position="1"/>
        <end position="77"/>
    </location>
</feature>
<dbReference type="AlphaFoldDB" id="A0A7J7F119"/>
<dbReference type="Pfam" id="PF00021">
    <property type="entry name" value="UPAR_LY6"/>
    <property type="match status" value="1"/>
</dbReference>
<gene>
    <name evidence="2" type="ORF">HPG69_019457</name>
</gene>
<evidence type="ECO:0000259" key="1">
    <source>
        <dbReference type="Pfam" id="PF00021"/>
    </source>
</evidence>
<keyword evidence="3" id="KW-1185">Reference proteome</keyword>
<feature type="non-terminal residue" evidence="2">
    <location>
        <position position="1"/>
    </location>
</feature>
<evidence type="ECO:0000313" key="2">
    <source>
        <dbReference type="EMBL" id="KAF5921406.1"/>
    </source>
</evidence>
<organism evidence="2 3">
    <name type="scientific">Diceros bicornis minor</name>
    <name type="common">South-central black rhinoceros</name>
    <dbReference type="NCBI Taxonomy" id="77932"/>
    <lineage>
        <taxon>Eukaryota</taxon>
        <taxon>Metazoa</taxon>
        <taxon>Chordata</taxon>
        <taxon>Craniata</taxon>
        <taxon>Vertebrata</taxon>
        <taxon>Euteleostomi</taxon>
        <taxon>Mammalia</taxon>
        <taxon>Eutheria</taxon>
        <taxon>Laurasiatheria</taxon>
        <taxon>Perissodactyla</taxon>
        <taxon>Rhinocerotidae</taxon>
        <taxon>Diceros</taxon>
    </lineage>
</organism>
<proteinExistence type="predicted"/>
<dbReference type="EMBL" id="JACDTQ010001694">
    <property type="protein sequence ID" value="KAF5921406.1"/>
    <property type="molecule type" value="Genomic_DNA"/>
</dbReference>
<reference evidence="2 3" key="1">
    <citation type="journal article" date="2020" name="Mol. Biol. Evol.">
        <title>Interspecific Gene Flow and the Evolution of Specialization in Black and White Rhinoceros.</title>
        <authorList>
            <person name="Moodley Y."/>
            <person name="Westbury M.V."/>
            <person name="Russo I.M."/>
            <person name="Gopalakrishnan S."/>
            <person name="Rakotoarivelo A."/>
            <person name="Olsen R.A."/>
            <person name="Prost S."/>
            <person name="Tunstall T."/>
            <person name="Ryder O.A."/>
            <person name="Dalen L."/>
            <person name="Bruford M.W."/>
        </authorList>
    </citation>
    <scope>NUCLEOTIDE SEQUENCE [LARGE SCALE GENOMIC DNA]</scope>
    <source>
        <strain evidence="2">SBR-YM</strain>
        <tissue evidence="2">Skin</tissue>
    </source>
</reference>
<protein>
    <recommendedName>
        <fullName evidence="1">UPAR/Ly6 domain-containing protein</fullName>
    </recommendedName>
</protein>
<sequence>LQCYQCNRVNASGICVSGGGFCQTKGNQQCFVKKIYKDNIIFYGYRGCSSLCSPMMLFNLNVAVDWKCCNNSSLCNKF</sequence>
<comment type="caution">
    <text evidence="2">The sequence shown here is derived from an EMBL/GenBank/DDBJ whole genome shotgun (WGS) entry which is preliminary data.</text>
</comment>